<reference evidence="2" key="1">
    <citation type="submission" date="2019-02" db="EMBL/GenBank/DDBJ databases">
        <title>Draft genome sequence of Sphaerospermopsis reniformis NIES-1949.</title>
        <authorList>
            <person name="Yamaguchi H."/>
            <person name="Suzuki S."/>
            <person name="Kawachi M."/>
        </authorList>
    </citation>
    <scope>NUCLEOTIDE SEQUENCE [LARGE SCALE GENOMIC DNA]</scope>
    <source>
        <strain evidence="2">NIES-1949</strain>
    </source>
</reference>
<proteinExistence type="predicted"/>
<sequence>MMYQIFSDPPKSNTVRLRIFVGWVEQSETQEMSINVGFCSSTQPTEFYFLGLTEKYCP</sequence>
<gene>
    <name evidence="1" type="ORF">SR1949_43490</name>
</gene>
<organism evidence="1 2">
    <name type="scientific">Sphaerospermopsis reniformis</name>
    <dbReference type="NCBI Taxonomy" id="531300"/>
    <lineage>
        <taxon>Bacteria</taxon>
        <taxon>Bacillati</taxon>
        <taxon>Cyanobacteriota</taxon>
        <taxon>Cyanophyceae</taxon>
        <taxon>Nostocales</taxon>
        <taxon>Aphanizomenonaceae</taxon>
        <taxon>Sphaerospermopsis</taxon>
    </lineage>
</organism>
<dbReference type="EMBL" id="BJCE01000225">
    <property type="protein sequence ID" value="GCL39226.1"/>
    <property type="molecule type" value="Genomic_DNA"/>
</dbReference>
<evidence type="ECO:0000313" key="1">
    <source>
        <dbReference type="EMBL" id="GCL39226.1"/>
    </source>
</evidence>
<evidence type="ECO:0000313" key="2">
    <source>
        <dbReference type="Proteomes" id="UP000300142"/>
    </source>
</evidence>
<keyword evidence="2" id="KW-1185">Reference proteome</keyword>
<accession>A0A480A5T8</accession>
<comment type="caution">
    <text evidence="1">The sequence shown here is derived from an EMBL/GenBank/DDBJ whole genome shotgun (WGS) entry which is preliminary data.</text>
</comment>
<dbReference type="AlphaFoldDB" id="A0A480A5T8"/>
<name>A0A480A5T8_9CYAN</name>
<dbReference type="Proteomes" id="UP000300142">
    <property type="component" value="Unassembled WGS sequence"/>
</dbReference>
<protein>
    <submittedName>
        <fullName evidence="1">Uncharacterized protein</fullName>
    </submittedName>
</protein>